<dbReference type="FunCoup" id="G3ALC3">
    <property type="interactions" value="85"/>
</dbReference>
<dbReference type="OrthoDB" id="271448at2759"/>
<dbReference type="SUPFAM" id="SSF46785">
    <property type="entry name" value="Winged helix' DNA-binding domain"/>
    <property type="match status" value="1"/>
</dbReference>
<dbReference type="GO" id="GO:0043328">
    <property type="term" value="P:protein transport to vacuole involved in ubiquitin-dependent protein catabolic process via the multivesicular body sorting pathway"/>
    <property type="evidence" value="ECO:0007669"/>
    <property type="project" value="UniProtKB-UniRule"/>
</dbReference>
<evidence type="ECO:0000256" key="5">
    <source>
        <dbReference type="SAM" id="MobiDB-lite"/>
    </source>
</evidence>
<sequence>MKYCEICGSELKSTIPDALQRKLSTTIKTPPTKKSDLNPLGLELENDESYSTPQQPYIKISFRKGGSSKFYRHVTTIIDEIKWDRLKSAGGVNQSGVKLKSTKLAPASSTGGGIHALEMLDEQQRRQNEIILSSSLNDLEQLMFKYQDLIKLSGSFNQFIKPNEHNKRVPTSSQAIPSLNLKHSSPQELSRHISEYLINYELTTTSSMITSQDLFANYNRFLINTQGFGCDLIKAADFNKSLELFAQLNLPVTMRKYEKSGLLVIAKTKLLQESYGKYIVNFIKDQEHEYKLNKCRHDMMQGVIVLEHESCFRGVTVGEISSTLNWSNNVTIEEVEICVNEGIIVVDQNISGTFYHINKFEWNNKDWDDSQEMTQIHELIVQEQKSISSELRSEYERVHGEEQLVDLMPSFAIDVDFEEEESELEEVAPGNSQSQSLNDLAGLRF</sequence>
<feature type="domain" description="GLUE N-terminal" evidence="6">
    <location>
        <begin position="1"/>
        <end position="90"/>
    </location>
</feature>
<dbReference type="eggNOG" id="KOG2760">
    <property type="taxonomic scope" value="Eukaryota"/>
</dbReference>
<dbReference type="Pfam" id="PF04157">
    <property type="entry name" value="EAP30"/>
    <property type="match status" value="1"/>
</dbReference>
<proteinExistence type="inferred from homology"/>
<evidence type="ECO:0000313" key="7">
    <source>
        <dbReference type="EMBL" id="EGW33166.1"/>
    </source>
</evidence>
<dbReference type="PANTHER" id="PTHR13128">
    <property type="entry name" value="VACUOLAR PROTEIN-SORTING-ASSOCIATED PROTEIN 36"/>
    <property type="match status" value="1"/>
</dbReference>
<keyword evidence="4" id="KW-0967">Endosome</keyword>
<evidence type="ECO:0000256" key="1">
    <source>
        <dbReference type="ARBA" id="ARBA00009697"/>
    </source>
</evidence>
<keyword evidence="3 4" id="KW-0653">Protein transport</keyword>
<dbReference type="STRING" id="619300.G3ALC3"/>
<protein>
    <recommendedName>
        <fullName evidence="4">Vacuolar protein-sorting-associated protein 36</fullName>
    </recommendedName>
    <alternativeName>
        <fullName evidence="4">ESCRT-II complex subunit VPS36</fullName>
    </alternativeName>
</protein>
<dbReference type="AlphaFoldDB" id="G3ALC3"/>
<accession>G3ALC3</accession>
<dbReference type="GO" id="GO:0043130">
    <property type="term" value="F:ubiquitin binding"/>
    <property type="evidence" value="ECO:0007669"/>
    <property type="project" value="UniProtKB-UniRule"/>
</dbReference>
<dbReference type="Proteomes" id="UP000000709">
    <property type="component" value="Unassembled WGS sequence"/>
</dbReference>
<dbReference type="GO" id="GO:0000814">
    <property type="term" value="C:ESCRT II complex"/>
    <property type="evidence" value="ECO:0007669"/>
    <property type="project" value="UniProtKB-UniRule"/>
</dbReference>
<keyword evidence="8" id="KW-1185">Reference proteome</keyword>
<dbReference type="PROSITE" id="PS51495">
    <property type="entry name" value="GLUE"/>
    <property type="match status" value="1"/>
</dbReference>
<dbReference type="InterPro" id="IPR011993">
    <property type="entry name" value="PH-like_dom_sf"/>
</dbReference>
<comment type="subcellular location">
    <subcellularLocation>
        <location evidence="4">Cytoplasm</location>
    </subcellularLocation>
    <subcellularLocation>
        <location evidence="4">Endosome</location>
    </subcellularLocation>
</comment>
<dbReference type="PANTHER" id="PTHR13128:SF12">
    <property type="entry name" value="VACUOLAR PROTEIN-SORTING-ASSOCIATED PROTEIN 36"/>
    <property type="match status" value="1"/>
</dbReference>
<dbReference type="GeneID" id="18873432"/>
<name>G3ALC3_SPAPN</name>
<keyword evidence="4" id="KW-0963">Cytoplasm</keyword>
<dbReference type="InParanoid" id="G3ALC3"/>
<dbReference type="InterPro" id="IPR021648">
    <property type="entry name" value="GLUE_dom"/>
</dbReference>
<evidence type="ECO:0000256" key="4">
    <source>
        <dbReference type="RuleBase" id="RU367095"/>
    </source>
</evidence>
<feature type="region of interest" description="Disordered" evidence="5">
    <location>
        <begin position="422"/>
        <end position="445"/>
    </location>
</feature>
<dbReference type="HOGENOM" id="CLU_615639_0_0_1"/>
<dbReference type="GO" id="GO:0031902">
    <property type="term" value="C:late endosome membrane"/>
    <property type="evidence" value="ECO:0007669"/>
    <property type="project" value="UniProtKB-UniRule"/>
</dbReference>
<evidence type="ECO:0000256" key="2">
    <source>
        <dbReference type="ARBA" id="ARBA00022448"/>
    </source>
</evidence>
<dbReference type="InterPro" id="IPR036390">
    <property type="entry name" value="WH_DNA-bd_sf"/>
</dbReference>
<evidence type="ECO:0000313" key="8">
    <source>
        <dbReference type="Proteomes" id="UP000000709"/>
    </source>
</evidence>
<dbReference type="InterPro" id="IPR040608">
    <property type="entry name" value="Snf8/Vps36"/>
</dbReference>
<evidence type="ECO:0000256" key="3">
    <source>
        <dbReference type="ARBA" id="ARBA00022927"/>
    </source>
</evidence>
<keyword evidence="2 4" id="KW-0813">Transport</keyword>
<dbReference type="GO" id="GO:0032266">
    <property type="term" value="F:phosphatidylinositol-3-phosphate binding"/>
    <property type="evidence" value="ECO:0007669"/>
    <property type="project" value="UniProtKB-UniRule"/>
</dbReference>
<evidence type="ECO:0000259" key="6">
    <source>
        <dbReference type="PROSITE" id="PS51495"/>
    </source>
</evidence>
<dbReference type="InterPro" id="IPR037855">
    <property type="entry name" value="Vps36"/>
</dbReference>
<organism evidence="8">
    <name type="scientific">Spathaspora passalidarum (strain NRRL Y-27907 / 11-Y1)</name>
    <dbReference type="NCBI Taxonomy" id="619300"/>
    <lineage>
        <taxon>Eukaryota</taxon>
        <taxon>Fungi</taxon>
        <taxon>Dikarya</taxon>
        <taxon>Ascomycota</taxon>
        <taxon>Saccharomycotina</taxon>
        <taxon>Pichiomycetes</taxon>
        <taxon>Debaryomycetaceae</taxon>
        <taxon>Spathaspora</taxon>
    </lineage>
</organism>
<dbReference type="Gene3D" id="2.30.29.30">
    <property type="entry name" value="Pleckstrin-homology domain (PH domain)/Phosphotyrosine-binding domain (PTB)"/>
    <property type="match status" value="1"/>
</dbReference>
<dbReference type="EMBL" id="GL996501">
    <property type="protein sequence ID" value="EGW33166.1"/>
    <property type="molecule type" value="Genomic_DNA"/>
</dbReference>
<comment type="similarity">
    <text evidence="1 4">Belongs to the VPS36 family.</text>
</comment>
<dbReference type="KEGG" id="spaa:SPAPADRAFT_60475"/>
<dbReference type="Gene3D" id="1.10.10.10">
    <property type="entry name" value="Winged helix-like DNA-binding domain superfamily/Winged helix DNA-binding domain"/>
    <property type="match status" value="2"/>
</dbReference>
<reference evidence="7 8" key="1">
    <citation type="journal article" date="2011" name="Proc. Natl. Acad. Sci. U.S.A.">
        <title>Comparative genomics of xylose-fermenting fungi for enhanced biofuel production.</title>
        <authorList>
            <person name="Wohlbach D.J."/>
            <person name="Kuo A."/>
            <person name="Sato T.K."/>
            <person name="Potts K.M."/>
            <person name="Salamov A.A."/>
            <person name="LaButti K.M."/>
            <person name="Sun H."/>
            <person name="Clum A."/>
            <person name="Pangilinan J.L."/>
            <person name="Lindquist E.A."/>
            <person name="Lucas S."/>
            <person name="Lapidus A."/>
            <person name="Jin M."/>
            <person name="Gunawan C."/>
            <person name="Balan V."/>
            <person name="Dale B.E."/>
            <person name="Jeffries T.W."/>
            <person name="Zinkel R."/>
            <person name="Barry K.W."/>
            <person name="Grigoriev I.V."/>
            <person name="Gasch A.P."/>
        </authorList>
    </citation>
    <scope>NUCLEOTIDE SEQUENCE [LARGE SCALE GENOMIC DNA]</scope>
    <source>
        <strain evidence="8">NRRL Y-27907 / 11-Y1</strain>
    </source>
</reference>
<dbReference type="InterPro" id="IPR036388">
    <property type="entry name" value="WH-like_DNA-bd_sf"/>
</dbReference>
<comment type="function">
    <text evidence="4">Component of the ESCRT-II complex (endosomal sorting complex required for transport II), which is required for multivesicular body (MVB) formation and sorting of endosomal cargo proteins into MVBs.</text>
</comment>
<gene>
    <name evidence="7" type="ORF">SPAPADRAFT_60475</name>
</gene>
<dbReference type="RefSeq" id="XP_007374681.1">
    <property type="nucleotide sequence ID" value="XM_007374619.1"/>
</dbReference>
<comment type="subunit">
    <text evidence="4">Component of the endosomal sorting complex required for transport II (ESCRT-II).</text>
</comment>